<protein>
    <recommendedName>
        <fullName evidence="3">DUF2946 domain-containing protein</fullName>
    </recommendedName>
</protein>
<evidence type="ECO:0000313" key="2">
    <source>
        <dbReference type="Proteomes" id="UP001209803"/>
    </source>
</evidence>
<name>A0ABY8F1N6_9HYPH</name>
<keyword evidence="2" id="KW-1185">Reference proteome</keyword>
<organism evidence="1 2">
    <name type="scientific">Roseibium porphyridii</name>
    <dbReference type="NCBI Taxonomy" id="2866279"/>
    <lineage>
        <taxon>Bacteria</taxon>
        <taxon>Pseudomonadati</taxon>
        <taxon>Pseudomonadota</taxon>
        <taxon>Alphaproteobacteria</taxon>
        <taxon>Hyphomicrobiales</taxon>
        <taxon>Stappiaceae</taxon>
        <taxon>Roseibium</taxon>
    </lineage>
</organism>
<gene>
    <name evidence="1" type="ORF">K1718_24950</name>
</gene>
<dbReference type="Proteomes" id="UP001209803">
    <property type="component" value="Chromosome"/>
</dbReference>
<sequence length="149" mass="16107">MGTGLEIDLREERSIDGVERFRKTGPDSIKVIRTLLLLPFLFVALLPKGFMPAVQADGTFTVTLCTAEGLRTVTLDANGAEIPSDSDSDDDALKHCVFAVAGVFALLHACAGCWDAPRNSEQHVPFQTMVWVTRSSTGQHGARAPPRLV</sequence>
<dbReference type="RefSeq" id="WP_265680441.1">
    <property type="nucleotide sequence ID" value="NZ_CP120863.1"/>
</dbReference>
<reference evidence="1 2" key="1">
    <citation type="submission" date="2023-03" db="EMBL/GenBank/DDBJ databases">
        <title>Roseibium porphyridii sp. nov. and Roseibium rhodosorbium sp. nov. isolated from marine algae, Porphyridium cruentum and Rhodosorus marinus, respectively.</title>
        <authorList>
            <person name="Lee M.W."/>
            <person name="Choi B.J."/>
            <person name="Lee J.K."/>
            <person name="Choi D.G."/>
            <person name="Baek J.H."/>
            <person name="Bayburt H."/>
            <person name="Kim J.M."/>
            <person name="Han D.M."/>
            <person name="Kim K.H."/>
            <person name="Jeon C.O."/>
        </authorList>
    </citation>
    <scope>NUCLEOTIDE SEQUENCE [LARGE SCALE GENOMIC DNA]</scope>
    <source>
        <strain evidence="1 2">KMA01</strain>
    </source>
</reference>
<proteinExistence type="predicted"/>
<dbReference type="EMBL" id="CP120863">
    <property type="protein sequence ID" value="WFE89365.1"/>
    <property type="molecule type" value="Genomic_DNA"/>
</dbReference>
<evidence type="ECO:0000313" key="1">
    <source>
        <dbReference type="EMBL" id="WFE89365.1"/>
    </source>
</evidence>
<accession>A0ABY8F1N6</accession>
<evidence type="ECO:0008006" key="3">
    <source>
        <dbReference type="Google" id="ProtNLM"/>
    </source>
</evidence>